<proteinExistence type="predicted"/>
<dbReference type="RefSeq" id="WP_109678703.1">
    <property type="nucleotide sequence ID" value="NZ_CP086615.1"/>
</dbReference>
<dbReference type="GO" id="GO:0031564">
    <property type="term" value="P:transcription antitermination"/>
    <property type="evidence" value="ECO:0007669"/>
    <property type="project" value="UniProtKB-KW"/>
</dbReference>
<dbReference type="InterPro" id="IPR008991">
    <property type="entry name" value="Translation_prot_SH3-like_sf"/>
</dbReference>
<dbReference type="GO" id="GO:0006354">
    <property type="term" value="P:DNA-templated transcription elongation"/>
    <property type="evidence" value="ECO:0007669"/>
    <property type="project" value="InterPro"/>
</dbReference>
<dbReference type="Proteomes" id="UP000245474">
    <property type="component" value="Unassembled WGS sequence"/>
</dbReference>
<dbReference type="AlphaFoldDB" id="A0A2U2N1U5"/>
<dbReference type="Gene3D" id="3.30.70.940">
    <property type="entry name" value="NusG, N-terminal domain"/>
    <property type="match status" value="1"/>
</dbReference>
<evidence type="ECO:0000259" key="4">
    <source>
        <dbReference type="SMART" id="SM00738"/>
    </source>
</evidence>
<dbReference type="GO" id="GO:0005829">
    <property type="term" value="C:cytosol"/>
    <property type="evidence" value="ECO:0007669"/>
    <property type="project" value="TreeGrafter"/>
</dbReference>
<dbReference type="SMART" id="SM00738">
    <property type="entry name" value="NGN"/>
    <property type="match status" value="1"/>
</dbReference>
<dbReference type="NCBIfam" id="TIGR01955">
    <property type="entry name" value="RfaH"/>
    <property type="match status" value="1"/>
</dbReference>
<evidence type="ECO:0000313" key="5">
    <source>
        <dbReference type="EMBL" id="PWG62954.1"/>
    </source>
</evidence>
<comment type="caution">
    <text evidence="5">The sequence shown here is derived from an EMBL/GenBank/DDBJ whole genome shotgun (WGS) entry which is preliminary data.</text>
</comment>
<evidence type="ECO:0000313" key="6">
    <source>
        <dbReference type="Proteomes" id="UP000245474"/>
    </source>
</evidence>
<dbReference type="InterPro" id="IPR036735">
    <property type="entry name" value="NGN_dom_sf"/>
</dbReference>
<name>A0A2U2N1U5_9GAMM</name>
<feature type="domain" description="NusG-like N-terminal" evidence="4">
    <location>
        <begin position="1"/>
        <end position="100"/>
    </location>
</feature>
<dbReference type="InterPro" id="IPR006645">
    <property type="entry name" value="NGN-like_dom"/>
</dbReference>
<accession>A0A2U2N1U5</accession>
<keyword evidence="3" id="KW-0804">Transcription</keyword>
<dbReference type="EMBL" id="QFFI01000014">
    <property type="protein sequence ID" value="PWG62954.1"/>
    <property type="molecule type" value="Genomic_DNA"/>
</dbReference>
<organism evidence="5 6">
    <name type="scientific">Sediminicurvatus halobius</name>
    <dbReference type="NCBI Taxonomy" id="2182432"/>
    <lineage>
        <taxon>Bacteria</taxon>
        <taxon>Pseudomonadati</taxon>
        <taxon>Pseudomonadota</taxon>
        <taxon>Gammaproteobacteria</taxon>
        <taxon>Chromatiales</taxon>
        <taxon>Ectothiorhodospiraceae</taxon>
        <taxon>Sediminicurvatus</taxon>
    </lineage>
</organism>
<evidence type="ECO:0000256" key="1">
    <source>
        <dbReference type="ARBA" id="ARBA00022814"/>
    </source>
</evidence>
<sequence length="165" mass="18977">MQHWYAIHCKPREDARAELHLENQGYEVFRPKQRIRRRRGGRMVALVDSLFPRYLFIRLDNVHENWAPIRSTRGVAGLVRWGSQVPVVPEPVVETLRERTGEDGCVAPLEAGYRQGERLRIEEGPFAGLEGVFQARSGEDRVILLLEIMRRAQRLVVPETAVARA</sequence>
<reference evidence="5 6" key="1">
    <citation type="submission" date="2018-05" db="EMBL/GenBank/DDBJ databases">
        <title>Spiribacter halobius sp. nov., a moderately halophilic bacterium isolated from marine solar saltern.</title>
        <authorList>
            <person name="Zheng W.-S."/>
            <person name="Lu D.-C."/>
            <person name="Du Z.-J."/>
        </authorList>
    </citation>
    <scope>NUCLEOTIDE SEQUENCE [LARGE SCALE GENOMIC DNA]</scope>
    <source>
        <strain evidence="5 6">E85</strain>
    </source>
</reference>
<dbReference type="SUPFAM" id="SSF82679">
    <property type="entry name" value="N-utilization substance G protein NusG, N-terminal domain"/>
    <property type="match status" value="1"/>
</dbReference>
<dbReference type="Pfam" id="PF02357">
    <property type="entry name" value="NusG"/>
    <property type="match status" value="1"/>
</dbReference>
<dbReference type="PANTHER" id="PTHR30265">
    <property type="entry name" value="RHO-INTERACTING TRANSCRIPTION TERMINATION FACTOR NUSG"/>
    <property type="match status" value="1"/>
</dbReference>
<keyword evidence="1" id="KW-0889">Transcription antitermination</keyword>
<protein>
    <submittedName>
        <fullName evidence="5">Transcription/translation regulatory transformer protein RfaH</fullName>
    </submittedName>
</protein>
<keyword evidence="6" id="KW-1185">Reference proteome</keyword>
<evidence type="ECO:0000256" key="3">
    <source>
        <dbReference type="ARBA" id="ARBA00023163"/>
    </source>
</evidence>
<dbReference type="InterPro" id="IPR010215">
    <property type="entry name" value="Transcription_antiterm_RfaH"/>
</dbReference>
<gene>
    <name evidence="5" type="primary">rfaH</name>
    <name evidence="5" type="ORF">DEM34_10165</name>
</gene>
<keyword evidence="2" id="KW-0805">Transcription regulation</keyword>
<dbReference type="InterPro" id="IPR043425">
    <property type="entry name" value="NusG-like"/>
</dbReference>
<evidence type="ECO:0000256" key="2">
    <source>
        <dbReference type="ARBA" id="ARBA00023015"/>
    </source>
</evidence>
<dbReference type="OrthoDB" id="9790639at2"/>
<dbReference type="SUPFAM" id="SSF50104">
    <property type="entry name" value="Translation proteins SH3-like domain"/>
    <property type="match status" value="1"/>
</dbReference>
<dbReference type="PANTHER" id="PTHR30265:SF7">
    <property type="entry name" value="TRANSCRIPTION ANTITERMINATION PROTEIN RFAH"/>
    <property type="match status" value="1"/>
</dbReference>